<protein>
    <submittedName>
        <fullName evidence="1">Uncharacterized protein</fullName>
    </submittedName>
</protein>
<evidence type="ECO:0000313" key="2">
    <source>
        <dbReference type="Proteomes" id="UP000053105"/>
    </source>
</evidence>
<keyword evidence="2" id="KW-1185">Reference proteome</keyword>
<reference evidence="1 2" key="1">
    <citation type="submission" date="2015-07" db="EMBL/GenBank/DDBJ databases">
        <title>The genome of Melipona quadrifasciata.</title>
        <authorList>
            <person name="Pan H."/>
            <person name="Kapheim K."/>
        </authorList>
    </citation>
    <scope>NUCLEOTIDE SEQUENCE [LARGE SCALE GENOMIC DNA]</scope>
    <source>
        <strain evidence="1">0111107301</strain>
        <tissue evidence="1">Whole body</tissue>
    </source>
</reference>
<dbReference type="EMBL" id="KQ435814">
    <property type="protein sequence ID" value="KOX72666.1"/>
    <property type="molecule type" value="Genomic_DNA"/>
</dbReference>
<proteinExistence type="predicted"/>
<organism evidence="1 2">
    <name type="scientific">Melipona quadrifasciata</name>
    <dbReference type="NCBI Taxonomy" id="166423"/>
    <lineage>
        <taxon>Eukaryota</taxon>
        <taxon>Metazoa</taxon>
        <taxon>Ecdysozoa</taxon>
        <taxon>Arthropoda</taxon>
        <taxon>Hexapoda</taxon>
        <taxon>Insecta</taxon>
        <taxon>Pterygota</taxon>
        <taxon>Neoptera</taxon>
        <taxon>Endopterygota</taxon>
        <taxon>Hymenoptera</taxon>
        <taxon>Apocrita</taxon>
        <taxon>Aculeata</taxon>
        <taxon>Apoidea</taxon>
        <taxon>Anthophila</taxon>
        <taxon>Apidae</taxon>
        <taxon>Melipona</taxon>
    </lineage>
</organism>
<name>A0A0M8ZYH3_9HYME</name>
<sequence length="71" mass="7833">MGSPSGNNMFAPLYETGFSRSKTCIFPALSPHTSNPSYKTAAVNQRSRLYGNKHTDSTVINPVQNKNIKMK</sequence>
<dbReference type="AlphaFoldDB" id="A0A0M8ZYH3"/>
<accession>A0A0M8ZYH3</accession>
<dbReference type="Proteomes" id="UP000053105">
    <property type="component" value="Unassembled WGS sequence"/>
</dbReference>
<evidence type="ECO:0000313" key="1">
    <source>
        <dbReference type="EMBL" id="KOX72666.1"/>
    </source>
</evidence>
<gene>
    <name evidence="1" type="ORF">WN51_02960</name>
</gene>